<feature type="signal peptide" evidence="1">
    <location>
        <begin position="1"/>
        <end position="25"/>
    </location>
</feature>
<name>A0A317XW56_9BASI</name>
<dbReference type="InParanoid" id="A0A317XW56"/>
<sequence>MPFISLQSLGLFVIFFFVLLFDVDADALLQACLASTPNLMRKCTHAGGLSFGHHHFHDHTQCCSLRSSVLVRRELMSIFIRYSHTDLREECRLHPQDGAHRKPFVCPMFVPVGTLSLVPMDSEARMQLTVAFDCAMRLYCIYVCDSRSLCSSRDGHPIITFTLSSSLAFDKRSQRIRLITS</sequence>
<evidence type="ECO:0008006" key="4">
    <source>
        <dbReference type="Google" id="ProtNLM"/>
    </source>
</evidence>
<dbReference type="AlphaFoldDB" id="A0A317XW56"/>
<evidence type="ECO:0000313" key="3">
    <source>
        <dbReference type="Proteomes" id="UP000246740"/>
    </source>
</evidence>
<dbReference type="Proteomes" id="UP000246740">
    <property type="component" value="Unassembled WGS sequence"/>
</dbReference>
<proteinExistence type="predicted"/>
<keyword evidence="1" id="KW-0732">Signal</keyword>
<protein>
    <recommendedName>
        <fullName evidence="4">Secreted protein</fullName>
    </recommendedName>
</protein>
<gene>
    <name evidence="2" type="ORF">BCV70DRAFT_76730</name>
</gene>
<accession>A0A317XW56</accession>
<dbReference type="EMBL" id="KZ819190">
    <property type="protein sequence ID" value="PWZ01569.1"/>
    <property type="molecule type" value="Genomic_DNA"/>
</dbReference>
<reference evidence="2 3" key="1">
    <citation type="journal article" date="2018" name="Mol. Biol. Evol.">
        <title>Broad Genomic Sampling Reveals a Smut Pathogenic Ancestry of the Fungal Clade Ustilaginomycotina.</title>
        <authorList>
            <person name="Kijpornyongpan T."/>
            <person name="Mondo S.J."/>
            <person name="Barry K."/>
            <person name="Sandor L."/>
            <person name="Lee J."/>
            <person name="Lipzen A."/>
            <person name="Pangilinan J."/>
            <person name="LaButti K."/>
            <person name="Hainaut M."/>
            <person name="Henrissat B."/>
            <person name="Grigoriev I.V."/>
            <person name="Spatafora J.W."/>
            <person name="Aime M.C."/>
        </authorList>
    </citation>
    <scope>NUCLEOTIDE SEQUENCE [LARGE SCALE GENOMIC DNA]</scope>
    <source>
        <strain evidence="2 3">MCA 3645</strain>
    </source>
</reference>
<keyword evidence="3" id="KW-1185">Reference proteome</keyword>
<feature type="chain" id="PRO_5016279701" description="Secreted protein" evidence="1">
    <location>
        <begin position="26"/>
        <end position="181"/>
    </location>
</feature>
<evidence type="ECO:0000313" key="2">
    <source>
        <dbReference type="EMBL" id="PWZ01569.1"/>
    </source>
</evidence>
<evidence type="ECO:0000256" key="1">
    <source>
        <dbReference type="SAM" id="SignalP"/>
    </source>
</evidence>
<organism evidence="2 3">
    <name type="scientific">Testicularia cyperi</name>
    <dbReference type="NCBI Taxonomy" id="1882483"/>
    <lineage>
        <taxon>Eukaryota</taxon>
        <taxon>Fungi</taxon>
        <taxon>Dikarya</taxon>
        <taxon>Basidiomycota</taxon>
        <taxon>Ustilaginomycotina</taxon>
        <taxon>Ustilaginomycetes</taxon>
        <taxon>Ustilaginales</taxon>
        <taxon>Anthracoideaceae</taxon>
        <taxon>Testicularia</taxon>
    </lineage>
</organism>